<dbReference type="Proteomes" id="UP001586593">
    <property type="component" value="Unassembled WGS sequence"/>
</dbReference>
<organism evidence="2 3">
    <name type="scientific">Phialemonium thermophilum</name>
    <dbReference type="NCBI Taxonomy" id="223376"/>
    <lineage>
        <taxon>Eukaryota</taxon>
        <taxon>Fungi</taxon>
        <taxon>Dikarya</taxon>
        <taxon>Ascomycota</taxon>
        <taxon>Pezizomycotina</taxon>
        <taxon>Sordariomycetes</taxon>
        <taxon>Sordariomycetidae</taxon>
        <taxon>Cephalothecales</taxon>
        <taxon>Cephalothecaceae</taxon>
        <taxon>Phialemonium</taxon>
    </lineage>
</organism>
<accession>A0ABR3XP99</accession>
<protein>
    <submittedName>
        <fullName evidence="2">Uncharacterized protein</fullName>
    </submittedName>
</protein>
<feature type="region of interest" description="Disordered" evidence="1">
    <location>
        <begin position="65"/>
        <end position="95"/>
    </location>
</feature>
<evidence type="ECO:0000256" key="1">
    <source>
        <dbReference type="SAM" id="MobiDB-lite"/>
    </source>
</evidence>
<comment type="caution">
    <text evidence="2">The sequence shown here is derived from an EMBL/GenBank/DDBJ whole genome shotgun (WGS) entry which is preliminary data.</text>
</comment>
<feature type="region of interest" description="Disordered" evidence="1">
    <location>
        <begin position="1"/>
        <end position="50"/>
    </location>
</feature>
<reference evidence="2 3" key="1">
    <citation type="journal article" date="2024" name="Commun. Biol.">
        <title>Comparative genomic analysis of thermophilic fungi reveals convergent evolutionary adaptations and gene losses.</title>
        <authorList>
            <person name="Steindorff A.S."/>
            <person name="Aguilar-Pontes M.V."/>
            <person name="Robinson A.J."/>
            <person name="Andreopoulos B."/>
            <person name="LaButti K."/>
            <person name="Kuo A."/>
            <person name="Mondo S."/>
            <person name="Riley R."/>
            <person name="Otillar R."/>
            <person name="Haridas S."/>
            <person name="Lipzen A."/>
            <person name="Grimwood J."/>
            <person name="Schmutz J."/>
            <person name="Clum A."/>
            <person name="Reid I.D."/>
            <person name="Moisan M.C."/>
            <person name="Butler G."/>
            <person name="Nguyen T.T.M."/>
            <person name="Dewar K."/>
            <person name="Conant G."/>
            <person name="Drula E."/>
            <person name="Henrissat B."/>
            <person name="Hansel C."/>
            <person name="Singer S."/>
            <person name="Hutchinson M.I."/>
            <person name="de Vries R.P."/>
            <person name="Natvig D.O."/>
            <person name="Powell A.J."/>
            <person name="Tsang A."/>
            <person name="Grigoriev I.V."/>
        </authorList>
    </citation>
    <scope>NUCLEOTIDE SEQUENCE [LARGE SCALE GENOMIC DNA]</scope>
    <source>
        <strain evidence="2 3">ATCC 24622</strain>
    </source>
</reference>
<evidence type="ECO:0000313" key="2">
    <source>
        <dbReference type="EMBL" id="KAL1877347.1"/>
    </source>
</evidence>
<proteinExistence type="predicted"/>
<name>A0ABR3XP99_9PEZI</name>
<dbReference type="EMBL" id="JAZHXJ010000066">
    <property type="protein sequence ID" value="KAL1877347.1"/>
    <property type="molecule type" value="Genomic_DNA"/>
</dbReference>
<keyword evidence="3" id="KW-1185">Reference proteome</keyword>
<sequence>MSGRMPRPYVDRPEPEPPNPVRRRTGSFPVRSLSGDNQQPILPPGTRPPRRFVATSARVFVDEGSDDYRTAPAAVPGFSREGTFGNQSQPWHRQDSGVQYVGGYLPADAPPPNASEWIYERTPYLYRPRRTTSRNSPEDVPFLGGGERLYRSRSPSPEQAPDRRAAVEIRAKRARRYSSSDDEGDPSSDQEEEDRELRQRSATFSDDVSVVDDYIAAKVYQFSPSRLSRNPSDEPSIATAGSDGEGPPPDADQGLSDQDEVPPPTKATRVLDVYLSEYTGDAYADGSHSARLTAVHDPKKAKQPLFRWIHIKQSTLDFDALSIDIARLSGLADSDKNGLAKLLAEVKKTCIKTTPSANGTNIKWMEPKFVQVPLPPDQISKGRNSPVRFVTWLCIPYFSLEKYSGPLSTAQSATFPTQTLLQAQYSGVPKDRDMQQVVCQLGHVPPETCFHINQLWCIVLDNCSYAPSQHT</sequence>
<feature type="region of interest" description="Disordered" evidence="1">
    <location>
        <begin position="125"/>
        <end position="201"/>
    </location>
</feature>
<evidence type="ECO:0000313" key="3">
    <source>
        <dbReference type="Proteomes" id="UP001586593"/>
    </source>
</evidence>
<gene>
    <name evidence="2" type="ORF">VTK73DRAFT_8720</name>
</gene>
<feature type="compositionally biased region" description="Basic and acidic residues" evidence="1">
    <location>
        <begin position="160"/>
        <end position="171"/>
    </location>
</feature>
<feature type="region of interest" description="Disordered" evidence="1">
    <location>
        <begin position="225"/>
        <end position="265"/>
    </location>
</feature>
<feature type="compositionally biased region" description="Acidic residues" evidence="1">
    <location>
        <begin position="180"/>
        <end position="194"/>
    </location>
</feature>